<keyword evidence="1 3" id="KW-0378">Hydrolase</keyword>
<evidence type="ECO:0000256" key="1">
    <source>
        <dbReference type="ARBA" id="ARBA00022801"/>
    </source>
</evidence>
<dbReference type="InterPro" id="IPR051822">
    <property type="entry name" value="Glycosyl_Hydrolase_84"/>
</dbReference>
<keyword evidence="2 3" id="KW-0326">Glycosidase</keyword>
<dbReference type="Proteomes" id="UP001589647">
    <property type="component" value="Unassembled WGS sequence"/>
</dbReference>
<name>A0ABV5IVV0_9ACTN</name>
<dbReference type="RefSeq" id="WP_189647718.1">
    <property type="nucleotide sequence ID" value="NZ_BMRC01000005.1"/>
</dbReference>
<dbReference type="PANTHER" id="PTHR13170:SF16">
    <property type="entry name" value="PROTEIN O-GLCNACASE"/>
    <property type="match status" value="1"/>
</dbReference>
<evidence type="ECO:0000259" key="4">
    <source>
        <dbReference type="PROSITE" id="PS52009"/>
    </source>
</evidence>
<sequence length="408" mass="45085">MKSAGFAVRGVIEGFYGRPWSHEQRLDLLGFLGARGMNTYVYAPKADRPSWRETGTRGLGELAERGRQAGVDVVYCLSPGLSLRYSDARDVRTLCEAFERAMEAGAAGAGLLLDDIPMRLRHPQDVGAFDDLAEAQLALVDAVFARTGRLIVCPTVYCGDADDPYVRAMGLIDARVELFWTGRSICSPTIDLADAAAVARALNRSPIYWDNYPVNDVAMGHELHIGPYRGRDRHLYRFATGVVANGMELYESSKIAFATVADYLRDPEGYDPEESWERALADVVGDGEDLAAYRVFADNVRGSCLEPHDAPRLTGVLEQWAFERESGDAAAAGRLLAVHAQELLDAAGHLLRGPVRRRALVEEARPWLEEFERGALALLAAARQDVRPHPRRPARKRVFGDCLEELSW</sequence>
<comment type="similarity">
    <text evidence="3">Belongs to the glycosyl hydrolase 84 family.</text>
</comment>
<dbReference type="SUPFAM" id="SSF51445">
    <property type="entry name" value="(Trans)glycosidases"/>
    <property type="match status" value="1"/>
</dbReference>
<gene>
    <name evidence="5" type="ORF">ACFFV7_46460</name>
</gene>
<proteinExistence type="inferred from homology"/>
<dbReference type="EMBL" id="JBHMEI010000078">
    <property type="protein sequence ID" value="MFB9208695.1"/>
    <property type="molecule type" value="Genomic_DNA"/>
</dbReference>
<reference evidence="5 6" key="1">
    <citation type="submission" date="2024-09" db="EMBL/GenBank/DDBJ databases">
        <authorList>
            <person name="Sun Q."/>
            <person name="Mori K."/>
        </authorList>
    </citation>
    <scope>NUCLEOTIDE SEQUENCE [LARGE SCALE GENOMIC DNA]</scope>
    <source>
        <strain evidence="5 6">CCM 3426</strain>
    </source>
</reference>
<keyword evidence="6" id="KW-1185">Reference proteome</keyword>
<dbReference type="PANTHER" id="PTHR13170">
    <property type="entry name" value="O-GLCNACASE"/>
    <property type="match status" value="1"/>
</dbReference>
<feature type="domain" description="GH84" evidence="4">
    <location>
        <begin position="7"/>
        <end position="268"/>
    </location>
</feature>
<organism evidence="5 6">
    <name type="scientific">Nonomuraea spiralis</name>
    <dbReference type="NCBI Taxonomy" id="46182"/>
    <lineage>
        <taxon>Bacteria</taxon>
        <taxon>Bacillati</taxon>
        <taxon>Actinomycetota</taxon>
        <taxon>Actinomycetes</taxon>
        <taxon>Streptosporangiales</taxon>
        <taxon>Streptosporangiaceae</taxon>
        <taxon>Nonomuraea</taxon>
    </lineage>
</organism>
<dbReference type="PROSITE" id="PS52009">
    <property type="entry name" value="GH84"/>
    <property type="match status" value="1"/>
</dbReference>
<feature type="active site" description="Proton donor" evidence="3">
    <location>
        <position position="115"/>
    </location>
</feature>
<evidence type="ECO:0000313" key="5">
    <source>
        <dbReference type="EMBL" id="MFB9208695.1"/>
    </source>
</evidence>
<accession>A0ABV5IVV0</accession>
<evidence type="ECO:0000256" key="3">
    <source>
        <dbReference type="PROSITE-ProRule" id="PRU01353"/>
    </source>
</evidence>
<dbReference type="Gene3D" id="3.20.20.80">
    <property type="entry name" value="Glycosidases"/>
    <property type="match status" value="1"/>
</dbReference>
<dbReference type="Pfam" id="PF07555">
    <property type="entry name" value="NAGidase"/>
    <property type="match status" value="1"/>
</dbReference>
<dbReference type="InterPro" id="IPR017853">
    <property type="entry name" value="GH"/>
</dbReference>
<evidence type="ECO:0000313" key="6">
    <source>
        <dbReference type="Proteomes" id="UP001589647"/>
    </source>
</evidence>
<comment type="caution">
    <text evidence="5">The sequence shown here is derived from an EMBL/GenBank/DDBJ whole genome shotgun (WGS) entry which is preliminary data.</text>
</comment>
<evidence type="ECO:0000256" key="2">
    <source>
        <dbReference type="ARBA" id="ARBA00023295"/>
    </source>
</evidence>
<protein>
    <submittedName>
        <fullName evidence="5">Beta-N-acetylglucosaminidase domain-containing protein</fullName>
    </submittedName>
</protein>
<dbReference type="InterPro" id="IPR011496">
    <property type="entry name" value="O-GlcNAcase_cat"/>
</dbReference>